<name>A0ABQ5R451_9ACTN</name>
<feature type="region of interest" description="Disordered" evidence="1">
    <location>
        <begin position="274"/>
        <end position="318"/>
    </location>
</feature>
<protein>
    <recommendedName>
        <fullName evidence="4">Replication-relaxation</fullName>
    </recommendedName>
</protein>
<dbReference type="InterPro" id="IPR025855">
    <property type="entry name" value="Replic_Relax"/>
</dbReference>
<evidence type="ECO:0008006" key="4">
    <source>
        <dbReference type="Google" id="ProtNLM"/>
    </source>
</evidence>
<keyword evidence="3" id="KW-1185">Reference proteome</keyword>
<gene>
    <name evidence="2" type="ORF">Pa4123_59330</name>
</gene>
<proteinExistence type="predicted"/>
<dbReference type="EMBL" id="BSDI01000034">
    <property type="protein sequence ID" value="GLI00657.1"/>
    <property type="molecule type" value="Genomic_DNA"/>
</dbReference>
<evidence type="ECO:0000256" key="1">
    <source>
        <dbReference type="SAM" id="MobiDB-lite"/>
    </source>
</evidence>
<feature type="compositionally biased region" description="Acidic residues" evidence="1">
    <location>
        <begin position="303"/>
        <end position="318"/>
    </location>
</feature>
<reference evidence="2" key="1">
    <citation type="submission" date="2022-12" db="EMBL/GenBank/DDBJ databases">
        <title>New Phytohabitans aurantiacus sp. RD004123 nov., an actinomycete isolated from soil.</title>
        <authorList>
            <person name="Triningsih D.W."/>
            <person name="Harunari E."/>
            <person name="Igarashi Y."/>
        </authorList>
    </citation>
    <scope>NUCLEOTIDE SEQUENCE</scope>
    <source>
        <strain evidence="2">RD004123</strain>
    </source>
</reference>
<comment type="caution">
    <text evidence="2">The sequence shown here is derived from an EMBL/GenBank/DDBJ whole genome shotgun (WGS) entry which is preliminary data.</text>
</comment>
<dbReference type="Pfam" id="PF13814">
    <property type="entry name" value="Replic_Relax"/>
    <property type="match status" value="1"/>
</dbReference>
<dbReference type="Proteomes" id="UP001144280">
    <property type="component" value="Unassembled WGS sequence"/>
</dbReference>
<evidence type="ECO:0000313" key="2">
    <source>
        <dbReference type="EMBL" id="GLI00657.1"/>
    </source>
</evidence>
<sequence>MYRRVPLPSTKPDPLRVYRRITPRDRLLMSWLAEHYLLSTAQIGRALFDALRTAQMRLTILHRERVLHRFAWAAADGTPETSFLYTLGPVGLRRHPTAYFDPDNLGLKAPRSSVDRAERIVNSKSLYHRLGVNQFFVDLHAQTRTGSDSRLLRWWSEQHATAAYSGTKHTPQGTVRINVFPDGHGIWHAEGRTVGFFVEHDRDTEKLAVVVAKLRGYENLARYGATRFPVLLWVPNQRRETSLLRVLRDVPTRMPVAVAVHGDNPAGPVWALTSDPSHRRHLHKLPSDPGADGYPDPVGQAWPDDDDGFPDEDELADT</sequence>
<dbReference type="RefSeq" id="WP_281901138.1">
    <property type="nucleotide sequence ID" value="NZ_BSDI01000034.1"/>
</dbReference>
<evidence type="ECO:0000313" key="3">
    <source>
        <dbReference type="Proteomes" id="UP001144280"/>
    </source>
</evidence>
<organism evidence="2 3">
    <name type="scientific">Phytohabitans aurantiacus</name>
    <dbReference type="NCBI Taxonomy" id="3016789"/>
    <lineage>
        <taxon>Bacteria</taxon>
        <taxon>Bacillati</taxon>
        <taxon>Actinomycetota</taxon>
        <taxon>Actinomycetes</taxon>
        <taxon>Micromonosporales</taxon>
        <taxon>Micromonosporaceae</taxon>
    </lineage>
</organism>
<accession>A0ABQ5R451</accession>